<dbReference type="InterPro" id="IPR035985">
    <property type="entry name" value="Ubiquitin-activating_enz"/>
</dbReference>
<dbReference type="EMBL" id="ABCJ01000001">
    <property type="protein sequence ID" value="EDM24205.1"/>
    <property type="molecule type" value="Genomic_DNA"/>
</dbReference>
<gene>
    <name evidence="2" type="ORF">CMTB2_01778</name>
</gene>
<dbReference type="Proteomes" id="UP000003288">
    <property type="component" value="Unassembled WGS sequence"/>
</dbReference>
<protein>
    <submittedName>
        <fullName evidence="2">UBA/THIF-type NAD/FAD binding fold protein</fullName>
    </submittedName>
</protein>
<proteinExistence type="predicted"/>
<organism evidence="2 3">
    <name type="scientific">Caminibacter mediatlanticus TB-2</name>
    <dbReference type="NCBI Taxonomy" id="391592"/>
    <lineage>
        <taxon>Bacteria</taxon>
        <taxon>Pseudomonadati</taxon>
        <taxon>Campylobacterota</taxon>
        <taxon>Epsilonproteobacteria</taxon>
        <taxon>Nautiliales</taxon>
        <taxon>Nautiliaceae</taxon>
        <taxon>Caminibacter</taxon>
    </lineage>
</organism>
<dbReference type="GO" id="GO:0061503">
    <property type="term" value="F:tRNA threonylcarbamoyladenosine dehydratase"/>
    <property type="evidence" value="ECO:0007669"/>
    <property type="project" value="TreeGrafter"/>
</dbReference>
<dbReference type="GO" id="GO:0061504">
    <property type="term" value="P:cyclic threonylcarbamoyladenosine biosynthetic process"/>
    <property type="evidence" value="ECO:0007669"/>
    <property type="project" value="TreeGrafter"/>
</dbReference>
<dbReference type="PANTHER" id="PTHR43267">
    <property type="entry name" value="TRNA THREONYLCARBAMOYLADENOSINE DEHYDRATASE"/>
    <property type="match status" value="1"/>
</dbReference>
<dbReference type="GO" id="GO:0008641">
    <property type="term" value="F:ubiquitin-like modifier activating enzyme activity"/>
    <property type="evidence" value="ECO:0007669"/>
    <property type="project" value="InterPro"/>
</dbReference>
<dbReference type="InterPro" id="IPR045886">
    <property type="entry name" value="ThiF/MoeB/HesA"/>
</dbReference>
<accession>A0AAI9AIH6</accession>
<dbReference type="Gene3D" id="3.40.50.720">
    <property type="entry name" value="NAD(P)-binding Rossmann-like Domain"/>
    <property type="match status" value="1"/>
</dbReference>
<dbReference type="SUPFAM" id="SSF69572">
    <property type="entry name" value="Activating enzymes of the ubiquitin-like proteins"/>
    <property type="match status" value="1"/>
</dbReference>
<comment type="caution">
    <text evidence="2">The sequence shown here is derived from an EMBL/GenBank/DDBJ whole genome shotgun (WGS) entry which is preliminary data.</text>
</comment>
<evidence type="ECO:0000313" key="2">
    <source>
        <dbReference type="EMBL" id="EDM24205.1"/>
    </source>
</evidence>
<name>A0AAI9AIH6_9BACT</name>
<dbReference type="PANTHER" id="PTHR43267:SF1">
    <property type="entry name" value="TRNA THREONYLCARBAMOYLADENOSINE DEHYDRATASE"/>
    <property type="match status" value="1"/>
</dbReference>
<feature type="domain" description="THIF-type NAD/FAD binding fold" evidence="1">
    <location>
        <begin position="13"/>
        <end position="132"/>
    </location>
</feature>
<dbReference type="InterPro" id="IPR000594">
    <property type="entry name" value="ThiF_NAD_FAD-bd"/>
</dbReference>
<sequence length="208" mass="23532">MRYDRCKKLLSKFDKLQNLKVLICGVGGVGGYALDCLYKSGVKDITIIDFDRFDITNQNRQIGSEFIGEKKVEVLAKLYPNIKKIDIKLTPEVIENFDFKKYDIIIDAIDDLNAKISLIKKAYPKIISSMGAAKRVDSTKIKIDSIWKTNTDPFAKKIRDRLKKEKFTGDFKVVYSTEKPINCDMGSFVGVTGAFGFALCSEVIKDFV</sequence>
<dbReference type="AlphaFoldDB" id="A0AAI9AIH6"/>
<evidence type="ECO:0000313" key="3">
    <source>
        <dbReference type="Proteomes" id="UP000003288"/>
    </source>
</evidence>
<dbReference type="Pfam" id="PF00899">
    <property type="entry name" value="ThiF"/>
    <property type="match status" value="1"/>
</dbReference>
<dbReference type="RefSeq" id="WP_007472921.1">
    <property type="nucleotide sequence ID" value="NZ_ABCJ01000001.1"/>
</dbReference>
<reference evidence="2 3" key="1">
    <citation type="journal article" date="2011" name="Stand. Genomic Sci.">
        <title>Draft genome sequence of Caminibacter mediatlanticus strain TB-2, an epsilonproteobacterium isolated from a deep-sea hydrothermal vent.</title>
        <authorList>
            <person name="Giovannelli D."/>
            <person name="Ferriera S."/>
            <person name="Johnson J."/>
            <person name="Kravitz S."/>
            <person name="Perez-Rodriguez I."/>
            <person name="Ricci J."/>
            <person name="O'Brien C."/>
            <person name="Voordeckers J.W."/>
            <person name="Bini E."/>
            <person name="Vetriani C."/>
        </authorList>
    </citation>
    <scope>NUCLEOTIDE SEQUENCE [LARGE SCALE GENOMIC DNA]</scope>
    <source>
        <strain evidence="2 3">TB-2</strain>
    </source>
</reference>
<evidence type="ECO:0000259" key="1">
    <source>
        <dbReference type="Pfam" id="PF00899"/>
    </source>
</evidence>